<dbReference type="AlphaFoldDB" id="A0AAV7XG47"/>
<evidence type="ECO:0000313" key="3">
    <source>
        <dbReference type="Proteomes" id="UP001075354"/>
    </source>
</evidence>
<evidence type="ECO:0000313" key="2">
    <source>
        <dbReference type="EMBL" id="KAJ1524654.1"/>
    </source>
</evidence>
<keyword evidence="3" id="KW-1185">Reference proteome</keyword>
<comment type="caution">
    <text evidence="2">The sequence shown here is derived from an EMBL/GenBank/DDBJ whole genome shotgun (WGS) entry which is preliminary data.</text>
</comment>
<feature type="compositionally biased region" description="Basic and acidic residues" evidence="1">
    <location>
        <begin position="146"/>
        <end position="162"/>
    </location>
</feature>
<reference evidence="2" key="1">
    <citation type="submission" date="2022-12" db="EMBL/GenBank/DDBJ databases">
        <title>Chromosome-level genome assembly of the bean flower thrips Megalurothrips usitatus.</title>
        <authorList>
            <person name="Ma L."/>
            <person name="Liu Q."/>
            <person name="Li H."/>
            <person name="Cai W."/>
        </authorList>
    </citation>
    <scope>NUCLEOTIDE SEQUENCE</scope>
    <source>
        <strain evidence="2">Cailab_2022a</strain>
    </source>
</reference>
<evidence type="ECO:0000256" key="1">
    <source>
        <dbReference type="SAM" id="MobiDB-lite"/>
    </source>
</evidence>
<feature type="region of interest" description="Disordered" evidence="1">
    <location>
        <begin position="201"/>
        <end position="236"/>
    </location>
</feature>
<dbReference type="Proteomes" id="UP001075354">
    <property type="component" value="Chromosome 9"/>
</dbReference>
<protein>
    <submittedName>
        <fullName evidence="2">Uncharacterized protein</fullName>
    </submittedName>
</protein>
<feature type="region of interest" description="Disordered" evidence="1">
    <location>
        <begin position="146"/>
        <end position="165"/>
    </location>
</feature>
<accession>A0AAV7XG47</accession>
<feature type="region of interest" description="Disordered" evidence="1">
    <location>
        <begin position="24"/>
        <end position="51"/>
    </location>
</feature>
<feature type="compositionally biased region" description="Basic and acidic residues" evidence="1">
    <location>
        <begin position="227"/>
        <end position="236"/>
    </location>
</feature>
<sequence>MRVDDYCRLLSRFEGKNIKIDGMDGGQEGRFSVGGETSHPEEGLVEDSEADQSLNPNECMNEDAVEHFITVTKNYVSSVLLEVNSCSNIANADEPGVSFDGETSIWLDSHFKVSQEDLSPDIDHSGYYDKDFKSDDCGELSHRSFAEESDSGRAHLSGHEDMDTTDVGDFIQMDVSENEPQHSVDTSLTIGKVDTSLIIEEIGNDSDDDQHDLTKDDCCDAVSSNDKIPHEYRNEL</sequence>
<gene>
    <name evidence="2" type="ORF">ONE63_011137</name>
</gene>
<dbReference type="EMBL" id="JAPTSV010000009">
    <property type="protein sequence ID" value="KAJ1524654.1"/>
    <property type="molecule type" value="Genomic_DNA"/>
</dbReference>
<proteinExistence type="predicted"/>
<organism evidence="2 3">
    <name type="scientific">Megalurothrips usitatus</name>
    <name type="common">bean blossom thrips</name>
    <dbReference type="NCBI Taxonomy" id="439358"/>
    <lineage>
        <taxon>Eukaryota</taxon>
        <taxon>Metazoa</taxon>
        <taxon>Ecdysozoa</taxon>
        <taxon>Arthropoda</taxon>
        <taxon>Hexapoda</taxon>
        <taxon>Insecta</taxon>
        <taxon>Pterygota</taxon>
        <taxon>Neoptera</taxon>
        <taxon>Paraneoptera</taxon>
        <taxon>Thysanoptera</taxon>
        <taxon>Terebrantia</taxon>
        <taxon>Thripoidea</taxon>
        <taxon>Thripidae</taxon>
        <taxon>Megalurothrips</taxon>
    </lineage>
</organism>
<name>A0AAV7XG47_9NEOP</name>